<dbReference type="OrthoDB" id="676979at2759"/>
<dbReference type="InterPro" id="IPR001611">
    <property type="entry name" value="Leu-rich_rpt"/>
</dbReference>
<keyword evidence="3" id="KW-1133">Transmembrane helix</keyword>
<name>A0A2G9V098_TELCI</name>
<dbReference type="SUPFAM" id="SSF52058">
    <property type="entry name" value="L domain-like"/>
    <property type="match status" value="1"/>
</dbReference>
<dbReference type="SMART" id="SM00369">
    <property type="entry name" value="LRR_TYP"/>
    <property type="match status" value="8"/>
</dbReference>
<accession>A0A2G9V098</accession>
<dbReference type="PROSITE" id="PS51450">
    <property type="entry name" value="LRR"/>
    <property type="match status" value="1"/>
</dbReference>
<keyword evidence="1" id="KW-0433">Leucine-rich repeat</keyword>
<protein>
    <submittedName>
        <fullName evidence="4">Leucine Rich repeat-containing domain protein</fullName>
    </submittedName>
</protein>
<evidence type="ECO:0000256" key="1">
    <source>
        <dbReference type="ARBA" id="ARBA00022614"/>
    </source>
</evidence>
<dbReference type="AlphaFoldDB" id="A0A2G9V098"/>
<dbReference type="Gene3D" id="3.80.10.10">
    <property type="entry name" value="Ribonuclease Inhibitor"/>
    <property type="match status" value="2"/>
</dbReference>
<dbReference type="PANTHER" id="PTHR45617:SF181">
    <property type="entry name" value="LP04042P"/>
    <property type="match status" value="1"/>
</dbReference>
<sequence length="402" mass="45885">MDVVKRGARSSPFYKMRTRALLLQLVFATTYLLAPAFSSAEKSGDKQSGDNTEGGWLACDGSELEACHCEQEEINCDNVVFKDESPLSTANLDINNKTFRVERATFRENSITSLRQGRIIPGHQGTVRELDFSHNRIVYIESGTFSSFRALKKLYLTGNKLNQLKKDQFLGLSELHQLFLDNNRITSLQDGVFEHLTNLRRLVLDENKVKIRKDLFKGLDALEELSLDNCDIKELDVDVFEAIPSLKKLSLRGNPFAEVPRAINALKNLEYLDISNTNIAEFHAQSLKRVYMNNCSKLQEIHPNAFGWSTLAEGKLTALTHFYVENCNLRTLSEDVLPWSTVFMLMLIMIFCSIGIYLCVVTKRLHLLLYHAQNPRVSYRNLNNKEDEHGLEQDFQPRAQDV</sequence>
<organism evidence="4 5">
    <name type="scientific">Teladorsagia circumcincta</name>
    <name type="common">Brown stomach worm</name>
    <name type="synonym">Ostertagia circumcincta</name>
    <dbReference type="NCBI Taxonomy" id="45464"/>
    <lineage>
        <taxon>Eukaryota</taxon>
        <taxon>Metazoa</taxon>
        <taxon>Ecdysozoa</taxon>
        <taxon>Nematoda</taxon>
        <taxon>Chromadorea</taxon>
        <taxon>Rhabditida</taxon>
        <taxon>Rhabditina</taxon>
        <taxon>Rhabditomorpha</taxon>
        <taxon>Strongyloidea</taxon>
        <taxon>Trichostrongylidae</taxon>
        <taxon>Teladorsagia</taxon>
    </lineage>
</organism>
<evidence type="ECO:0000313" key="4">
    <source>
        <dbReference type="EMBL" id="PIO75914.1"/>
    </source>
</evidence>
<reference evidence="4 5" key="1">
    <citation type="submission" date="2015-09" db="EMBL/GenBank/DDBJ databases">
        <title>Draft genome of the parasitic nematode Teladorsagia circumcincta isolate WARC Sus (inbred).</title>
        <authorList>
            <person name="Mitreva M."/>
        </authorList>
    </citation>
    <scope>NUCLEOTIDE SEQUENCE [LARGE SCALE GENOMIC DNA]</scope>
    <source>
        <strain evidence="4 5">S</strain>
    </source>
</reference>
<keyword evidence="3" id="KW-0812">Transmembrane</keyword>
<feature type="transmembrane region" description="Helical" evidence="3">
    <location>
        <begin position="336"/>
        <end position="360"/>
    </location>
</feature>
<dbReference type="Proteomes" id="UP000230423">
    <property type="component" value="Unassembled WGS sequence"/>
</dbReference>
<evidence type="ECO:0000256" key="2">
    <source>
        <dbReference type="ARBA" id="ARBA00022737"/>
    </source>
</evidence>
<dbReference type="InterPro" id="IPR003591">
    <property type="entry name" value="Leu-rich_rpt_typical-subtyp"/>
</dbReference>
<evidence type="ECO:0000313" key="5">
    <source>
        <dbReference type="Proteomes" id="UP000230423"/>
    </source>
</evidence>
<keyword evidence="3" id="KW-0472">Membrane</keyword>
<evidence type="ECO:0000256" key="3">
    <source>
        <dbReference type="SAM" id="Phobius"/>
    </source>
</evidence>
<dbReference type="InterPro" id="IPR032675">
    <property type="entry name" value="LRR_dom_sf"/>
</dbReference>
<proteinExistence type="predicted"/>
<dbReference type="FunFam" id="3.80.10.10:FF:001164">
    <property type="entry name" value="GH01279p"/>
    <property type="match status" value="1"/>
</dbReference>
<keyword evidence="5" id="KW-1185">Reference proteome</keyword>
<keyword evidence="2" id="KW-0677">Repeat</keyword>
<dbReference type="EMBL" id="KZ345094">
    <property type="protein sequence ID" value="PIO75914.1"/>
    <property type="molecule type" value="Genomic_DNA"/>
</dbReference>
<gene>
    <name evidence="4" type="ORF">TELCIR_02022</name>
</gene>
<dbReference type="Pfam" id="PF13855">
    <property type="entry name" value="LRR_8"/>
    <property type="match status" value="1"/>
</dbReference>
<dbReference type="PANTHER" id="PTHR45617">
    <property type="entry name" value="LEUCINE RICH REPEAT FAMILY PROTEIN"/>
    <property type="match status" value="1"/>
</dbReference>